<gene>
    <name evidence="1" type="ORF">EZS27_026718</name>
</gene>
<reference evidence="1" key="1">
    <citation type="submission" date="2019-03" db="EMBL/GenBank/DDBJ databases">
        <title>Single cell metagenomics reveals metabolic interactions within the superorganism composed of flagellate Streblomastix strix and complex community of Bacteroidetes bacteria on its surface.</title>
        <authorList>
            <person name="Treitli S.C."/>
            <person name="Kolisko M."/>
            <person name="Husnik F."/>
            <person name="Keeling P."/>
            <person name="Hampl V."/>
        </authorList>
    </citation>
    <scope>NUCLEOTIDE SEQUENCE</scope>
    <source>
        <strain evidence="1">STM</strain>
    </source>
</reference>
<proteinExistence type="predicted"/>
<comment type="caution">
    <text evidence="1">The sequence shown here is derived from an EMBL/GenBank/DDBJ whole genome shotgun (WGS) entry which is preliminary data.</text>
</comment>
<dbReference type="AlphaFoldDB" id="A0A5J4QRH7"/>
<evidence type="ECO:0000313" key="1">
    <source>
        <dbReference type="EMBL" id="KAA6323895.1"/>
    </source>
</evidence>
<name>A0A5J4QRH7_9ZZZZ</name>
<organism evidence="1">
    <name type="scientific">termite gut metagenome</name>
    <dbReference type="NCBI Taxonomy" id="433724"/>
    <lineage>
        <taxon>unclassified sequences</taxon>
        <taxon>metagenomes</taxon>
        <taxon>organismal metagenomes</taxon>
    </lineage>
</organism>
<accession>A0A5J4QRH7</accession>
<protein>
    <submittedName>
        <fullName evidence="1">Uncharacterized protein</fullName>
    </submittedName>
</protein>
<dbReference type="EMBL" id="SNRY01002696">
    <property type="protein sequence ID" value="KAA6323895.1"/>
    <property type="molecule type" value="Genomic_DNA"/>
</dbReference>
<sequence length="61" mass="7235">MMDYIDGDTYYQTNYDTHDLIRTHAQYKATAIHSKGYGTLKRTIHDFNRKLKSRIQCHSLV</sequence>